<feature type="compositionally biased region" description="Polar residues" evidence="6">
    <location>
        <begin position="683"/>
        <end position="702"/>
    </location>
</feature>
<feature type="region of interest" description="Disordered" evidence="6">
    <location>
        <begin position="604"/>
        <end position="737"/>
    </location>
</feature>
<feature type="compositionally biased region" description="Polar residues" evidence="6">
    <location>
        <begin position="630"/>
        <end position="642"/>
    </location>
</feature>
<feature type="compositionally biased region" description="Pro residues" evidence="6">
    <location>
        <begin position="1127"/>
        <end position="1136"/>
    </location>
</feature>
<feature type="domain" description="Gfo/Idh/MocA-like oxidoreductase N-terminal" evidence="7">
    <location>
        <begin position="407"/>
        <end position="488"/>
    </location>
</feature>
<dbReference type="OrthoDB" id="64915at2759"/>
<evidence type="ECO:0000256" key="3">
    <source>
        <dbReference type="ARBA" id="ARBA00038984"/>
    </source>
</evidence>
<feature type="compositionally biased region" description="Acidic residues" evidence="6">
    <location>
        <begin position="1063"/>
        <end position="1072"/>
    </location>
</feature>
<dbReference type="SUPFAM" id="SSF51735">
    <property type="entry name" value="NAD(P)-binding Rossmann-fold domains"/>
    <property type="match status" value="2"/>
</dbReference>
<feature type="compositionally biased region" description="Polar residues" evidence="6">
    <location>
        <begin position="1141"/>
        <end position="1150"/>
    </location>
</feature>
<keyword evidence="2" id="KW-0560">Oxidoreductase</keyword>
<gene>
    <name evidence="9" type="ORF">CVT25_011620</name>
</gene>
<comment type="similarity">
    <text evidence="1">Belongs to the Gfo/Idh/MocA family.</text>
</comment>
<dbReference type="PANTHER" id="PTHR22604">
    <property type="entry name" value="OXIDOREDUCTASES"/>
    <property type="match status" value="1"/>
</dbReference>
<organism evidence="9 10">
    <name type="scientific">Psilocybe cyanescens</name>
    <dbReference type="NCBI Taxonomy" id="93625"/>
    <lineage>
        <taxon>Eukaryota</taxon>
        <taxon>Fungi</taxon>
        <taxon>Dikarya</taxon>
        <taxon>Basidiomycota</taxon>
        <taxon>Agaricomycotina</taxon>
        <taxon>Agaricomycetes</taxon>
        <taxon>Agaricomycetidae</taxon>
        <taxon>Agaricales</taxon>
        <taxon>Agaricineae</taxon>
        <taxon>Strophariaceae</taxon>
        <taxon>Psilocybe</taxon>
    </lineage>
</organism>
<dbReference type="InterPro" id="IPR036291">
    <property type="entry name" value="NAD(P)-bd_dom_sf"/>
</dbReference>
<dbReference type="InterPro" id="IPR055170">
    <property type="entry name" value="GFO_IDH_MocA-like_dom"/>
</dbReference>
<feature type="domain" description="Gfo/Idh/MocA-like oxidoreductase N-terminal" evidence="7">
    <location>
        <begin position="29"/>
        <end position="145"/>
    </location>
</feature>
<comment type="catalytic activity">
    <reaction evidence="5">
        <text>D-xylose + NADP(+) = D-xylono-1,5-lactone + NADPH + H(+)</text>
        <dbReference type="Rhea" id="RHEA:22000"/>
        <dbReference type="ChEBI" id="CHEBI:15378"/>
        <dbReference type="ChEBI" id="CHEBI:15867"/>
        <dbReference type="ChEBI" id="CHEBI:53455"/>
        <dbReference type="ChEBI" id="CHEBI:57783"/>
        <dbReference type="ChEBI" id="CHEBI:58349"/>
        <dbReference type="EC" id="1.1.1.179"/>
    </reaction>
</comment>
<feature type="compositionally biased region" description="Low complexity" evidence="6">
    <location>
        <begin position="648"/>
        <end position="664"/>
    </location>
</feature>
<feature type="region of interest" description="Disordered" evidence="6">
    <location>
        <begin position="1242"/>
        <end position="1338"/>
    </location>
</feature>
<feature type="compositionally biased region" description="Polar residues" evidence="6">
    <location>
        <begin position="1098"/>
        <end position="1107"/>
    </location>
</feature>
<dbReference type="Pfam" id="PF01408">
    <property type="entry name" value="GFO_IDH_MocA"/>
    <property type="match status" value="2"/>
</dbReference>
<accession>A0A409WIR4</accession>
<evidence type="ECO:0000313" key="10">
    <source>
        <dbReference type="Proteomes" id="UP000283269"/>
    </source>
</evidence>
<dbReference type="STRING" id="93625.A0A409WIR4"/>
<dbReference type="Gene3D" id="3.40.50.720">
    <property type="entry name" value="NAD(P)-binding Rossmann-like Domain"/>
    <property type="match status" value="2"/>
</dbReference>
<feature type="region of interest" description="Disordered" evidence="6">
    <location>
        <begin position="895"/>
        <end position="914"/>
    </location>
</feature>
<keyword evidence="10" id="KW-1185">Reference proteome</keyword>
<feature type="compositionally biased region" description="Polar residues" evidence="6">
    <location>
        <begin position="605"/>
        <end position="620"/>
    </location>
</feature>
<feature type="region of interest" description="Disordered" evidence="6">
    <location>
        <begin position="933"/>
        <end position="954"/>
    </location>
</feature>
<protein>
    <recommendedName>
        <fullName evidence="3">D-xylose 1-dehydrogenase (NADP(+), D-xylono-1,5-lactone-forming)</fullName>
        <ecNumber evidence="3">1.1.1.179</ecNumber>
    </recommendedName>
    <alternativeName>
        <fullName evidence="4">D-xylose-NADP dehydrogenase</fullName>
    </alternativeName>
</protein>
<dbReference type="Pfam" id="PF22725">
    <property type="entry name" value="GFO_IDH_MocA_C3"/>
    <property type="match status" value="1"/>
</dbReference>
<feature type="domain" description="GFO/IDH/MocA-like oxidoreductase" evidence="8">
    <location>
        <begin position="159"/>
        <end position="272"/>
    </location>
</feature>
<feature type="region of interest" description="Disordered" evidence="6">
    <location>
        <begin position="978"/>
        <end position="1002"/>
    </location>
</feature>
<name>A0A409WIR4_PSICY</name>
<evidence type="ECO:0000256" key="6">
    <source>
        <dbReference type="SAM" id="MobiDB-lite"/>
    </source>
</evidence>
<dbReference type="GO" id="GO:0047837">
    <property type="term" value="F:D-xylose 1-dehydrogenase (NADP+) activity"/>
    <property type="evidence" value="ECO:0007669"/>
    <property type="project" value="UniProtKB-EC"/>
</dbReference>
<evidence type="ECO:0000259" key="8">
    <source>
        <dbReference type="Pfam" id="PF22725"/>
    </source>
</evidence>
<dbReference type="InterPro" id="IPR050984">
    <property type="entry name" value="Gfo/Idh/MocA_domain"/>
</dbReference>
<feature type="region of interest" description="Disordered" evidence="6">
    <location>
        <begin position="1063"/>
        <end position="1185"/>
    </location>
</feature>
<dbReference type="Gene3D" id="3.30.360.10">
    <property type="entry name" value="Dihydrodipicolinate Reductase, domain 2"/>
    <property type="match status" value="2"/>
</dbReference>
<dbReference type="EMBL" id="NHYD01003420">
    <property type="protein sequence ID" value="PPQ78397.1"/>
    <property type="molecule type" value="Genomic_DNA"/>
</dbReference>
<feature type="compositionally biased region" description="Polar residues" evidence="6">
    <location>
        <begin position="749"/>
        <end position="765"/>
    </location>
</feature>
<feature type="compositionally biased region" description="Low complexity" evidence="6">
    <location>
        <begin position="1151"/>
        <end position="1174"/>
    </location>
</feature>
<feature type="compositionally biased region" description="Low complexity" evidence="6">
    <location>
        <begin position="1115"/>
        <end position="1126"/>
    </location>
</feature>
<dbReference type="EC" id="1.1.1.179" evidence="3"/>
<evidence type="ECO:0000256" key="5">
    <source>
        <dbReference type="ARBA" id="ARBA00049233"/>
    </source>
</evidence>
<feature type="compositionally biased region" description="Polar residues" evidence="6">
    <location>
        <begin position="1263"/>
        <end position="1277"/>
    </location>
</feature>
<dbReference type="Proteomes" id="UP000283269">
    <property type="component" value="Unassembled WGS sequence"/>
</dbReference>
<dbReference type="SUPFAM" id="SSF55347">
    <property type="entry name" value="Glyceraldehyde-3-phosphate dehydrogenase-like, C-terminal domain"/>
    <property type="match status" value="1"/>
</dbReference>
<evidence type="ECO:0000259" key="7">
    <source>
        <dbReference type="Pfam" id="PF01408"/>
    </source>
</evidence>
<dbReference type="InParanoid" id="A0A409WIR4"/>
<sequence length="1338" mass="144759">MASAIGFIKRVYAAFSPSTVPKSTSPKPLKFGILGAANIAPNALIIPAKTHPEVVVYAVAARSLAKAQAFAKKHGIEKAYEGYQTLLDDPEIDVVYNPLPNMLHFEWTMKALAAGKHVLNEKPSADTADETRQMFELAEKKGLVLLDAYHYRFHPALHRFKEILESGEIGALKHVEVDMILLKSMFPEGDIRYDYSLGGGALMDLGCYAISCIRYATSSEPTSVLATTHVVFEPRSAPADFVKNVDRRMEATLALPKDVTATLRCDLGAPHKFGVIPDAFPLKLGVRAEGELGSVELFNFVLPTLYHSITVKIKGGRKRVEKVYKPKGGVKGEEWWLTYRFQLEALVDRIRNRRPDAWVEKEDSVATMHWIERVYEKITSPKPLKFGILGVAKIAPPAIVIPAKTHPKLAVNAVAARSYKRLQNREGPYTALLDDPEVDVVYNPLPNMLHFEWTMKALAAGKHVLNERDTADETRKMFELAEKKGLVLLDAYHYRKSGEIGTLKHVHVDMLIFQAALTEEDIRYNYSLDGGALMDLGFAYNGQHPPSPTLVIGATDVAFEPRSAPGDYVRNVDRRMEVTFALAKRDGVAESVCSLPSLNGCKVTPSPQRRLSTRRGSTTAPDPFGIHATVNLNPNRSSSSKLTIVRVPTATPATTPTPLALNDPPASPVLGSRRLHRRPAPPANSTERVSFAFSTFGPSQRTSSDSPDHSPSSSPRLRPSSPHLSATSFSGIKPRLTPDQLVDLARTSTVPRPQLTPNPDHSSGGHTLPATFTPLPDDIYLPFIDRPSEVSQLISSPPDVKLFSLLAQIFRNKLPTFEHDSAVETHVDLPRDPAAWTYNHLVYHLTRIDRDIAPDFIWAIAARKCILSHSELLWERIKGALGIPPELDVDYDFLEDDQESPDTSDISDDEGRAARGHWSDWDAVMDSPIQTRKRFSVSDSPAASIHSGRRVDDQEAHFRAQIDDKLHGLQGGFVQSSTTANQAEDGDATIAPTPHGFRSPPDQEGIVIGTFSPPIVPENTEHLSIEPLLAPASSPSVLFHPLSNPLPSSHATADHLGDIAEGAEEEEAEQESVTETASISGGQAASNNPVEEDPDMISPSQIQGLRISTSPLPPSHSFSPPILSPISPLPPYPPPNSNTSAINAPGQTQAQSAGLPSSGSHSSQPHSRTSSFSSVGPFQRSESNGNLSASWSAMAAAAAAANNSGSVFGSEAGDSSGYASDGDRLPGHPLFPSNFARLAGGPTLRANTASGRSAHVVPHTRYAPSTGSTFSGPSLSNRPGKVRTYSHGASTVGATRIEGTIPHHQQQPPSSSSSSSINRRSWTDLSGARSGAGAVGKE</sequence>
<evidence type="ECO:0000256" key="1">
    <source>
        <dbReference type="ARBA" id="ARBA00010928"/>
    </source>
</evidence>
<proteinExistence type="inferred from homology"/>
<feature type="compositionally biased region" description="Acidic residues" evidence="6">
    <location>
        <begin position="895"/>
        <end position="908"/>
    </location>
</feature>
<feature type="compositionally biased region" description="Low complexity" evidence="6">
    <location>
        <begin position="1302"/>
        <end position="1316"/>
    </location>
</feature>
<feature type="compositionally biased region" description="Polar residues" evidence="6">
    <location>
        <begin position="1079"/>
        <end position="1089"/>
    </location>
</feature>
<feature type="compositionally biased region" description="Low complexity" evidence="6">
    <location>
        <begin position="703"/>
        <end position="725"/>
    </location>
</feature>
<evidence type="ECO:0000256" key="4">
    <source>
        <dbReference type="ARBA" id="ARBA00042988"/>
    </source>
</evidence>
<evidence type="ECO:0000256" key="2">
    <source>
        <dbReference type="ARBA" id="ARBA00023002"/>
    </source>
</evidence>
<feature type="region of interest" description="Disordered" evidence="6">
    <location>
        <begin position="749"/>
        <end position="769"/>
    </location>
</feature>
<evidence type="ECO:0000313" key="9">
    <source>
        <dbReference type="EMBL" id="PPQ78397.1"/>
    </source>
</evidence>
<dbReference type="InterPro" id="IPR000683">
    <property type="entry name" value="Gfo/Idh/MocA-like_OxRdtase_N"/>
</dbReference>
<dbReference type="GO" id="GO:0000166">
    <property type="term" value="F:nucleotide binding"/>
    <property type="evidence" value="ECO:0007669"/>
    <property type="project" value="InterPro"/>
</dbReference>
<dbReference type="PANTHER" id="PTHR22604:SF105">
    <property type="entry name" value="TRANS-1,2-DIHYDROBENZENE-1,2-DIOL DEHYDROGENASE"/>
    <property type="match status" value="1"/>
</dbReference>
<comment type="caution">
    <text evidence="9">The sequence shown here is derived from an EMBL/GenBank/DDBJ whole genome shotgun (WGS) entry which is preliminary data.</text>
</comment>
<reference evidence="9 10" key="1">
    <citation type="journal article" date="2018" name="Evol. Lett.">
        <title>Horizontal gene cluster transfer increased hallucinogenic mushroom diversity.</title>
        <authorList>
            <person name="Reynolds H.T."/>
            <person name="Vijayakumar V."/>
            <person name="Gluck-Thaler E."/>
            <person name="Korotkin H.B."/>
            <person name="Matheny P.B."/>
            <person name="Slot J.C."/>
        </authorList>
    </citation>
    <scope>NUCLEOTIDE SEQUENCE [LARGE SCALE GENOMIC DNA]</scope>
    <source>
        <strain evidence="9 10">2631</strain>
    </source>
</reference>